<sequence>MTTDLLHNTTTSQIIPDGDCYVEKIQLTTVQYKALQEQLNQQNQTLEIVLTLTALLALRTCLDLTDQEEGEQITLFNTKDSCPILLHSFSENTKHDHDFLSLCTDLQNSITGNTGKTIPSANSNFLLIYQDGSPEFKIPEVTPAILITILVAETVQINWQVNPEFLSEKRVKSLAETQERLLHWASKENLQQTIPDLLTEQERKVREEVNQTTTLIEPQLIHQAFFQHAQKHPQDIALYQESNESFHMRYGELANAALKLSSVLVNKGAEQGSRAAIVLPKGTSQIVAVMGILGSGSLYIPIGIEQPSGRQEKIFKKAGVQFIVTDTLTLLNSPHLKDLAQEQNIALINLDEITEVKPLDAPVNSDVEQLAYIIFTSGSTGEPKGVEITHAAAWNTIQDINTKFKISSSDKALALSALDFDLSVYDIFGLLAVGGSLVLIREEDRKEASLWLHLVEKYKVTLWNSVPALFDMLLVTSSAENDLSSLRLILVSGDWVGLDLKHRMRDKSPNCQLIALGGATEASIWSNFFPVEEIKKDWKSIPYGKPLSNQKYRVVNHMGMDCPDEVIGELWIGGKGVATGYTNNKELTHSRFVTANDERWYRTGDLGRYWPDGNLEFLGRVDHQVKVNGFRIELGEIEAALKTFPGVAQTTAIVLSINQSAHLVAGIVGEKVFSNNRIDDSLLLTTTSPAAQEEYELQKQIVAAFLYELLDLSQHTQKHIASTSIHPSASQPLPFQLKQLQTQLITEMNIAPEQTSVIEMWLNWLYTENILTLNDGQLSYLTEYNPIATTDDFFNSFKEKLSDRKPLLRQILSNTVPSVSLLDDALLSPEILSTHDKGTLKGIERIAEKINEAFPLSKKPIKIAILGGRTGVLTEKLLQAIQHPEIEFSVIDEGRAMVRSFTERLSKAGYQVNGIELKNNQVPEEYWYLFDFVVSINTLHRFPEPNQGLFISSLLLNNGGRLLALEAELLMPAALISSGVIDRGFQHFNPQRSAVFSPMLNEKSWRNYFLKTGLTEVYAEVIPDSSTLLYDTRSPENRHQLKESMVLSHIQALLPPHMMPEKLTILPWIPLSANGKVDRKSFTELIKTIIEADIRKSTQDFEKPIGEMEEAIAGIWKDLLALEAIGRNDVFFEIGGDSLSATRFLAEVKKQFEVQLSLRALFGTTLKDTAAKVQIEHLKLQQELQTMEIGEI</sequence>
<dbReference type="RefSeq" id="WP_173964054.1">
    <property type="nucleotide sequence ID" value="NZ_CADCST010000036.1"/>
</dbReference>
<gene>
    <name evidence="4" type="primary">dltA_1</name>
    <name evidence="4" type="ORF">FLACOL7796_00028</name>
</gene>
<dbReference type="InterPro" id="IPR010071">
    <property type="entry name" value="AA_adenyl_dom"/>
</dbReference>
<dbReference type="PROSITE" id="PS00455">
    <property type="entry name" value="AMP_BINDING"/>
    <property type="match status" value="1"/>
</dbReference>
<dbReference type="PROSITE" id="PS50075">
    <property type="entry name" value="CARRIER"/>
    <property type="match status" value="1"/>
</dbReference>
<dbReference type="Gene3D" id="3.40.50.150">
    <property type="entry name" value="Vaccinia Virus protein VP39"/>
    <property type="match status" value="1"/>
</dbReference>
<evidence type="ECO:0000259" key="3">
    <source>
        <dbReference type="PROSITE" id="PS50075"/>
    </source>
</evidence>
<dbReference type="InterPro" id="IPR045851">
    <property type="entry name" value="AMP-bd_C_sf"/>
</dbReference>
<organism evidence="4 5">
    <name type="scientific">Flavobacterium collinsii</name>
    <dbReference type="NCBI Taxonomy" id="1114861"/>
    <lineage>
        <taxon>Bacteria</taxon>
        <taxon>Pseudomonadati</taxon>
        <taxon>Bacteroidota</taxon>
        <taxon>Flavobacteriia</taxon>
        <taxon>Flavobacteriales</taxon>
        <taxon>Flavobacteriaceae</taxon>
        <taxon>Flavobacterium</taxon>
    </lineage>
</organism>
<dbReference type="InterPro" id="IPR020845">
    <property type="entry name" value="AMP-binding_CS"/>
</dbReference>
<dbReference type="InterPro" id="IPR042099">
    <property type="entry name" value="ANL_N_sf"/>
</dbReference>
<keyword evidence="2" id="KW-0175">Coiled coil</keyword>
<dbReference type="Gene3D" id="3.40.50.12780">
    <property type="entry name" value="N-terminal domain of ligase-like"/>
    <property type="match status" value="1"/>
</dbReference>
<dbReference type="GO" id="GO:0016874">
    <property type="term" value="F:ligase activity"/>
    <property type="evidence" value="ECO:0007669"/>
    <property type="project" value="UniProtKB-KW"/>
</dbReference>
<keyword evidence="5" id="KW-1185">Reference proteome</keyword>
<dbReference type="PANTHER" id="PTHR45527:SF10">
    <property type="entry name" value="PYOCHELIN SYNTHASE PCHF"/>
    <property type="match status" value="1"/>
</dbReference>
<dbReference type="SUPFAM" id="SSF56801">
    <property type="entry name" value="Acetyl-CoA synthetase-like"/>
    <property type="match status" value="1"/>
</dbReference>
<feature type="coiled-coil region" evidence="2">
    <location>
        <begin position="25"/>
        <end position="52"/>
    </location>
</feature>
<dbReference type="InterPro" id="IPR029063">
    <property type="entry name" value="SAM-dependent_MTases_sf"/>
</dbReference>
<dbReference type="InterPro" id="IPR009081">
    <property type="entry name" value="PP-bd_ACP"/>
</dbReference>
<name>A0ABN7EDU9_9FLAO</name>
<dbReference type="NCBIfam" id="TIGR01733">
    <property type="entry name" value="AA-adenyl-dom"/>
    <property type="match status" value="1"/>
</dbReference>
<dbReference type="EMBL" id="CADCST010000036">
    <property type="protein sequence ID" value="CAA9194237.1"/>
    <property type="molecule type" value="Genomic_DNA"/>
</dbReference>
<protein>
    <submittedName>
        <fullName evidence="4">D-alanine--D-alanyl carrier protein ligase</fullName>
        <ecNumber evidence="4">6.2.1.54</ecNumber>
    </submittedName>
</protein>
<dbReference type="InterPro" id="IPR000873">
    <property type="entry name" value="AMP-dep_synth/lig_dom"/>
</dbReference>
<evidence type="ECO:0000256" key="2">
    <source>
        <dbReference type="SAM" id="Coils"/>
    </source>
</evidence>
<dbReference type="PANTHER" id="PTHR45527">
    <property type="entry name" value="NONRIBOSOMAL PEPTIDE SYNTHETASE"/>
    <property type="match status" value="1"/>
</dbReference>
<dbReference type="Proteomes" id="UP000474567">
    <property type="component" value="Unassembled WGS sequence"/>
</dbReference>
<dbReference type="Gene3D" id="1.10.1200.10">
    <property type="entry name" value="ACP-like"/>
    <property type="match status" value="1"/>
</dbReference>
<dbReference type="Pfam" id="PF00501">
    <property type="entry name" value="AMP-binding"/>
    <property type="match status" value="1"/>
</dbReference>
<evidence type="ECO:0000256" key="1">
    <source>
        <dbReference type="ARBA" id="ARBA00022598"/>
    </source>
</evidence>
<dbReference type="InterPro" id="IPR036736">
    <property type="entry name" value="ACP-like_sf"/>
</dbReference>
<feature type="domain" description="Carrier" evidence="3">
    <location>
        <begin position="1103"/>
        <end position="1182"/>
    </location>
</feature>
<keyword evidence="1 4" id="KW-0436">Ligase</keyword>
<dbReference type="CDD" id="cd12114">
    <property type="entry name" value="A_NRPS_TlmIV_like"/>
    <property type="match status" value="1"/>
</dbReference>
<dbReference type="Gene3D" id="3.30.300.30">
    <property type="match status" value="2"/>
</dbReference>
<reference evidence="4 5" key="1">
    <citation type="submission" date="2020-02" db="EMBL/GenBank/DDBJ databases">
        <authorList>
            <person name="Criscuolo A."/>
        </authorList>
    </citation>
    <scope>NUCLEOTIDE SEQUENCE [LARGE SCALE GENOMIC DNA]</scope>
    <source>
        <strain evidence="4">CECT7796</strain>
    </source>
</reference>
<dbReference type="SUPFAM" id="SSF53335">
    <property type="entry name" value="S-adenosyl-L-methionine-dependent methyltransferases"/>
    <property type="match status" value="1"/>
</dbReference>
<accession>A0ABN7EDU9</accession>
<proteinExistence type="predicted"/>
<dbReference type="Pfam" id="PF00550">
    <property type="entry name" value="PP-binding"/>
    <property type="match status" value="1"/>
</dbReference>
<evidence type="ECO:0000313" key="4">
    <source>
        <dbReference type="EMBL" id="CAA9194237.1"/>
    </source>
</evidence>
<dbReference type="SUPFAM" id="SSF47336">
    <property type="entry name" value="ACP-like"/>
    <property type="match status" value="1"/>
</dbReference>
<dbReference type="EC" id="6.2.1.54" evidence="4"/>
<comment type="caution">
    <text evidence="4">The sequence shown here is derived from an EMBL/GenBank/DDBJ whole genome shotgun (WGS) entry which is preliminary data.</text>
</comment>
<evidence type="ECO:0000313" key="5">
    <source>
        <dbReference type="Proteomes" id="UP000474567"/>
    </source>
</evidence>
<dbReference type="PIRSF" id="PIRSF001617">
    <property type="entry name" value="Alpha-AR"/>
    <property type="match status" value="1"/>
</dbReference>